<name>A0A2T7PK37_POMCA</name>
<dbReference type="PANTHER" id="PTHR14324">
    <property type="entry name" value="CONDENSIN-2 COMPLEX SUBUNIT H2"/>
    <property type="match status" value="1"/>
</dbReference>
<dbReference type="Pfam" id="PF16858">
    <property type="entry name" value="CNDH2_C"/>
    <property type="match status" value="1"/>
</dbReference>
<comment type="similarity">
    <text evidence="2">Belongs to the CND2 H2 (condensin-2 subunit 2) family.</text>
</comment>
<feature type="compositionally biased region" description="Basic and acidic residues" evidence="4">
    <location>
        <begin position="141"/>
        <end position="152"/>
    </location>
</feature>
<dbReference type="GO" id="GO:0051306">
    <property type="term" value="P:mitotic sister chromatid separation"/>
    <property type="evidence" value="ECO:0007669"/>
    <property type="project" value="TreeGrafter"/>
</dbReference>
<evidence type="ECO:0000259" key="6">
    <source>
        <dbReference type="Pfam" id="PF16858"/>
    </source>
</evidence>
<dbReference type="GO" id="GO:0003682">
    <property type="term" value="F:chromatin binding"/>
    <property type="evidence" value="ECO:0007669"/>
    <property type="project" value="TreeGrafter"/>
</dbReference>
<feature type="domain" description="Condensin II complex subunit H2 N-terminal" evidence="5">
    <location>
        <begin position="13"/>
        <end position="121"/>
    </location>
</feature>
<sequence>MVGSSQTMDLEARFGHILQPIRDLTRNWDVDIAGYLEEYLEDLEKIVITFNNGQTTMNFAEAALLIQGSACVYSKKVEYLYTLVYQVLDMIANKKKQKKQSSVDEDGNDADADFNKEDKEEESQVLPRTPANLVAQEEGEKEPNELLNHKGEVLGNLSDFQLNRSKMRPEGGVYLDSNLLPFIHSHLRLLASSTPFPVHNKGQLETTEEGVKDVDVPENKRADLQCADVSMQDGGDDVFEQVPEDEGEKQLETVPQQLLPKKVQFALPKPHVDHWVMLDPYSAGTLCEKKQKVGRTFKLPPCVEQSGTKKRKRKGLEKKLQPILDFVQARVFSHRPKFPKDPAKVPTFPEFDDMFWKEFKRREESQKQKRKQQIQLDVKEQIDEQLLEENDIEDNWPAQTDDPNSRDDGDGGDNFEPSHFQMQDNLFGPVVAFGGEFINSLGSSGSVGNSYEELVRQHVENYLESAAKYVQISELSKRVAEWEEKIIPRLQEEEQREQFDIHKYGTKVIEPLRRNQKIPFRQVVAGKPIFQIGRLFLATLQLANTYNVELSCPGYFEEAMDRLEIRLLSHKRHYEELAEYQAPSLAPKK</sequence>
<dbReference type="OrthoDB" id="10038475at2759"/>
<dbReference type="GO" id="GO:0010032">
    <property type="term" value="P:meiotic chromosome condensation"/>
    <property type="evidence" value="ECO:0007669"/>
    <property type="project" value="TreeGrafter"/>
</dbReference>
<dbReference type="InterPro" id="IPR031737">
    <property type="entry name" value="CNDH2_C"/>
</dbReference>
<dbReference type="AlphaFoldDB" id="A0A2T7PK37"/>
<feature type="region of interest" description="Disordered" evidence="4">
    <location>
        <begin position="96"/>
        <end position="152"/>
    </location>
</feature>
<evidence type="ECO:0000313" key="7">
    <source>
        <dbReference type="EMBL" id="PVD33799.1"/>
    </source>
</evidence>
<dbReference type="Pfam" id="PF06278">
    <property type="entry name" value="CNDH2_N"/>
    <property type="match status" value="1"/>
</dbReference>
<evidence type="ECO:0000259" key="5">
    <source>
        <dbReference type="Pfam" id="PF06278"/>
    </source>
</evidence>
<evidence type="ECO:0008006" key="9">
    <source>
        <dbReference type="Google" id="ProtNLM"/>
    </source>
</evidence>
<evidence type="ECO:0000256" key="2">
    <source>
        <dbReference type="ARBA" id="ARBA00007844"/>
    </source>
</evidence>
<dbReference type="GO" id="GO:0000796">
    <property type="term" value="C:condensin complex"/>
    <property type="evidence" value="ECO:0007669"/>
    <property type="project" value="TreeGrafter"/>
</dbReference>
<keyword evidence="8" id="KW-1185">Reference proteome</keyword>
<feature type="region of interest" description="Disordered" evidence="4">
    <location>
        <begin position="388"/>
        <end position="420"/>
    </location>
</feature>
<gene>
    <name evidence="7" type="ORF">C0Q70_05060</name>
</gene>
<dbReference type="InterPro" id="IPR009378">
    <property type="entry name" value="H2_N"/>
</dbReference>
<evidence type="ECO:0000256" key="3">
    <source>
        <dbReference type="ARBA" id="ARBA00023242"/>
    </source>
</evidence>
<dbReference type="PANTHER" id="PTHR14324:SF3">
    <property type="entry name" value="CONDENSIN-2 COMPLEX SUBUNIT H2"/>
    <property type="match status" value="1"/>
</dbReference>
<proteinExistence type="inferred from homology"/>
<dbReference type="EMBL" id="PZQS01000003">
    <property type="protein sequence ID" value="PVD33799.1"/>
    <property type="molecule type" value="Genomic_DNA"/>
</dbReference>
<evidence type="ECO:0000256" key="4">
    <source>
        <dbReference type="SAM" id="MobiDB-lite"/>
    </source>
</evidence>
<feature type="compositionally biased region" description="Acidic residues" evidence="4">
    <location>
        <begin position="103"/>
        <end position="112"/>
    </location>
</feature>
<dbReference type="Proteomes" id="UP000245119">
    <property type="component" value="Linkage Group LG3"/>
</dbReference>
<comment type="caution">
    <text evidence="7">The sequence shown here is derived from an EMBL/GenBank/DDBJ whole genome shotgun (WGS) entry which is preliminary data.</text>
</comment>
<comment type="subcellular location">
    <subcellularLocation>
        <location evidence="1">Nucleus</location>
    </subcellularLocation>
</comment>
<evidence type="ECO:0000313" key="8">
    <source>
        <dbReference type="Proteomes" id="UP000245119"/>
    </source>
</evidence>
<dbReference type="STRING" id="400727.A0A2T7PK37"/>
<feature type="domain" description="Condensin-2 complex subunit H2 C-terminal" evidence="6">
    <location>
        <begin position="450"/>
        <end position="577"/>
    </location>
</feature>
<accession>A0A2T7PK37</accession>
<dbReference type="GO" id="GO:0005634">
    <property type="term" value="C:nucleus"/>
    <property type="evidence" value="ECO:0007669"/>
    <property type="project" value="UniProtKB-SubCell"/>
</dbReference>
<protein>
    <recommendedName>
        <fullName evidence="9">Condensin-2 complex subunit H2</fullName>
    </recommendedName>
</protein>
<dbReference type="InterPro" id="IPR031739">
    <property type="entry name" value="Ncaph2"/>
</dbReference>
<reference evidence="7 8" key="1">
    <citation type="submission" date="2018-04" db="EMBL/GenBank/DDBJ databases">
        <title>The genome of golden apple snail Pomacea canaliculata provides insight into stress tolerance and invasive adaptation.</title>
        <authorList>
            <person name="Liu C."/>
            <person name="Liu B."/>
            <person name="Ren Y."/>
            <person name="Zhang Y."/>
            <person name="Wang H."/>
            <person name="Li S."/>
            <person name="Jiang F."/>
            <person name="Yin L."/>
            <person name="Zhang G."/>
            <person name="Qian W."/>
            <person name="Fan W."/>
        </authorList>
    </citation>
    <scope>NUCLEOTIDE SEQUENCE [LARGE SCALE GENOMIC DNA]</scope>
    <source>
        <strain evidence="7">SZHN2017</strain>
        <tissue evidence="7">Muscle</tissue>
    </source>
</reference>
<organism evidence="7 8">
    <name type="scientific">Pomacea canaliculata</name>
    <name type="common">Golden apple snail</name>
    <dbReference type="NCBI Taxonomy" id="400727"/>
    <lineage>
        <taxon>Eukaryota</taxon>
        <taxon>Metazoa</taxon>
        <taxon>Spiralia</taxon>
        <taxon>Lophotrochozoa</taxon>
        <taxon>Mollusca</taxon>
        <taxon>Gastropoda</taxon>
        <taxon>Caenogastropoda</taxon>
        <taxon>Architaenioglossa</taxon>
        <taxon>Ampullarioidea</taxon>
        <taxon>Ampullariidae</taxon>
        <taxon>Pomacea</taxon>
    </lineage>
</organism>
<evidence type="ECO:0000256" key="1">
    <source>
        <dbReference type="ARBA" id="ARBA00004123"/>
    </source>
</evidence>
<keyword evidence="3" id="KW-0539">Nucleus</keyword>